<dbReference type="PANTHER" id="PTHR43761:SF1">
    <property type="entry name" value="D-ISOMER SPECIFIC 2-HYDROXYACID DEHYDROGENASE CATALYTIC DOMAIN-CONTAINING PROTEIN-RELATED"/>
    <property type="match status" value="1"/>
</dbReference>
<comment type="similarity">
    <text evidence="1 4">Belongs to the D-isomer specific 2-hydroxyacid dehydrogenase family.</text>
</comment>
<dbReference type="GO" id="GO:0016616">
    <property type="term" value="F:oxidoreductase activity, acting on the CH-OH group of donors, NAD or NADP as acceptor"/>
    <property type="evidence" value="ECO:0007669"/>
    <property type="project" value="InterPro"/>
</dbReference>
<keyword evidence="2 4" id="KW-0560">Oxidoreductase</keyword>
<dbReference type="PROSITE" id="PS00670">
    <property type="entry name" value="D_2_HYDROXYACID_DH_2"/>
    <property type="match status" value="1"/>
</dbReference>
<dbReference type="InterPro" id="IPR050418">
    <property type="entry name" value="D-iso_2-hydroxyacid_DH_PdxB"/>
</dbReference>
<dbReference type="InterPro" id="IPR006140">
    <property type="entry name" value="D-isomer_DH_NAD-bd"/>
</dbReference>
<dbReference type="GO" id="GO:0051287">
    <property type="term" value="F:NAD binding"/>
    <property type="evidence" value="ECO:0007669"/>
    <property type="project" value="InterPro"/>
</dbReference>
<evidence type="ECO:0000256" key="2">
    <source>
        <dbReference type="ARBA" id="ARBA00023002"/>
    </source>
</evidence>
<dbReference type="GeneID" id="97986448"/>
<dbReference type="Pfam" id="PF00389">
    <property type="entry name" value="2-Hacid_dh"/>
    <property type="match status" value="1"/>
</dbReference>
<dbReference type="CDD" id="cd12161">
    <property type="entry name" value="GDH_like_1"/>
    <property type="match status" value="1"/>
</dbReference>
<reference evidence="7" key="1">
    <citation type="submission" date="2018-08" db="EMBL/GenBank/DDBJ databases">
        <title>A genome reference for cultivated species of the human gut microbiota.</title>
        <authorList>
            <person name="Zou Y."/>
            <person name="Xue W."/>
            <person name="Luo G."/>
        </authorList>
    </citation>
    <scope>NUCLEOTIDE SEQUENCE [LARGE SCALE GENOMIC DNA]</scope>
    <source>
        <strain evidence="7">TF05-5AC</strain>
    </source>
</reference>
<comment type="caution">
    <text evidence="7">The sequence shown here is derived from an EMBL/GenBank/DDBJ whole genome shotgun (WGS) entry which is preliminary data.</text>
</comment>
<dbReference type="PANTHER" id="PTHR43761">
    <property type="entry name" value="D-ISOMER SPECIFIC 2-HYDROXYACID DEHYDROGENASE FAMILY PROTEIN (AFU_ORTHOLOGUE AFUA_1G13630)"/>
    <property type="match status" value="1"/>
</dbReference>
<dbReference type="InterPro" id="IPR029753">
    <property type="entry name" value="D-isomer_DH_CS"/>
</dbReference>
<evidence type="ECO:0000256" key="4">
    <source>
        <dbReference type="RuleBase" id="RU003719"/>
    </source>
</evidence>
<dbReference type="SUPFAM" id="SSF52283">
    <property type="entry name" value="Formate/glycerate dehydrogenase catalytic domain-like"/>
    <property type="match status" value="1"/>
</dbReference>
<protein>
    <submittedName>
        <fullName evidence="7">Hydroxyacid dehydrogenase</fullName>
    </submittedName>
</protein>
<dbReference type="EMBL" id="QVLV01000003">
    <property type="protein sequence ID" value="RGE63510.1"/>
    <property type="molecule type" value="Genomic_DNA"/>
</dbReference>
<gene>
    <name evidence="7" type="ORF">DXC51_06035</name>
</gene>
<dbReference type="RefSeq" id="WP_102287857.1">
    <property type="nucleotide sequence ID" value="NZ_LT969517.1"/>
</dbReference>
<evidence type="ECO:0000256" key="1">
    <source>
        <dbReference type="ARBA" id="ARBA00005854"/>
    </source>
</evidence>
<sequence length="318" mass="34731">MNIVLLESLGIPEAELKKYAQELEKEGHTFRAYEKNTDPAVQIERAKDADVIMLANMPLSGEVIRSCPSLRFIDVAFTGVDHVDLEAAKEKKIAVSNASGYSNESVAELVLGMAIDLFRKVPQVEKRCREEGTKDGLVGRELKGHTVGIIGYGAIGSRAAELFHAMGCRILAFSRHRKENVPDYVTYVTLEELLGQSDIVSLHCPLTPETRGLINAERIALMKKTAVLINAARGPVADSRALADALNEDRIAGAGVDVFEMEPPVPADHPLLHAKNCLVTPHVAFASEESMKLRADIVFDSLQEWLKGGQVNTVLPRA</sequence>
<keyword evidence="8" id="KW-1185">Reference proteome</keyword>
<proteinExistence type="inferred from homology"/>
<evidence type="ECO:0000256" key="3">
    <source>
        <dbReference type="ARBA" id="ARBA00023027"/>
    </source>
</evidence>
<name>A0A3E3I8Y7_9FIRM</name>
<dbReference type="Pfam" id="PF02826">
    <property type="entry name" value="2-Hacid_dh_C"/>
    <property type="match status" value="1"/>
</dbReference>
<dbReference type="InterPro" id="IPR006139">
    <property type="entry name" value="D-isomer_2_OHA_DH_cat_dom"/>
</dbReference>
<evidence type="ECO:0000313" key="7">
    <source>
        <dbReference type="EMBL" id="RGE63510.1"/>
    </source>
</evidence>
<evidence type="ECO:0000259" key="6">
    <source>
        <dbReference type="Pfam" id="PF02826"/>
    </source>
</evidence>
<evidence type="ECO:0000259" key="5">
    <source>
        <dbReference type="Pfam" id="PF00389"/>
    </source>
</evidence>
<dbReference type="AlphaFoldDB" id="A0A3E3I8Y7"/>
<dbReference type="InterPro" id="IPR036291">
    <property type="entry name" value="NAD(P)-bd_dom_sf"/>
</dbReference>
<evidence type="ECO:0000313" key="8">
    <source>
        <dbReference type="Proteomes" id="UP000260812"/>
    </source>
</evidence>
<accession>A0A3E3I8Y7</accession>
<dbReference type="PROSITE" id="PS00065">
    <property type="entry name" value="D_2_HYDROXYACID_DH_1"/>
    <property type="match status" value="1"/>
</dbReference>
<dbReference type="Gene3D" id="3.40.50.720">
    <property type="entry name" value="NAD(P)-binding Rossmann-like Domain"/>
    <property type="match status" value="2"/>
</dbReference>
<dbReference type="InterPro" id="IPR029752">
    <property type="entry name" value="D-isomer_DH_CS1"/>
</dbReference>
<keyword evidence="3" id="KW-0520">NAD</keyword>
<dbReference type="FunFam" id="3.40.50.720:FF:000203">
    <property type="entry name" value="D-3-phosphoglycerate dehydrogenase (SerA)"/>
    <property type="match status" value="1"/>
</dbReference>
<organism evidence="7 8">
    <name type="scientific">Eisenbergiella massiliensis</name>
    <dbReference type="NCBI Taxonomy" id="1720294"/>
    <lineage>
        <taxon>Bacteria</taxon>
        <taxon>Bacillati</taxon>
        <taxon>Bacillota</taxon>
        <taxon>Clostridia</taxon>
        <taxon>Lachnospirales</taxon>
        <taxon>Lachnospiraceae</taxon>
        <taxon>Eisenbergiella</taxon>
    </lineage>
</organism>
<feature type="domain" description="D-isomer specific 2-hydroxyacid dehydrogenase NAD-binding" evidence="6">
    <location>
        <begin position="111"/>
        <end position="284"/>
    </location>
</feature>
<feature type="domain" description="D-isomer specific 2-hydroxyacid dehydrogenase catalytic" evidence="5">
    <location>
        <begin position="17"/>
        <end position="314"/>
    </location>
</feature>
<dbReference type="SUPFAM" id="SSF51735">
    <property type="entry name" value="NAD(P)-binding Rossmann-fold domains"/>
    <property type="match status" value="1"/>
</dbReference>
<dbReference type="Proteomes" id="UP000260812">
    <property type="component" value="Unassembled WGS sequence"/>
</dbReference>